<dbReference type="RefSeq" id="WP_043063816.1">
    <property type="nucleotide sequence ID" value="NZ_BJOA01000082.1"/>
</dbReference>
<comment type="catalytic activity">
    <reaction evidence="3">
        <text>Cleavage of hydrophobic, N-terminal signal or leader sequences from secreted and periplasmic proteins.</text>
        <dbReference type="EC" id="3.4.21.89"/>
    </reaction>
</comment>
<dbReference type="PANTHER" id="PTHR43390">
    <property type="entry name" value="SIGNAL PEPTIDASE I"/>
    <property type="match status" value="1"/>
</dbReference>
<evidence type="ECO:0000313" key="7">
    <source>
        <dbReference type="EMBL" id="SDI56626.1"/>
    </source>
</evidence>
<feature type="domain" description="Peptidase S26" evidence="5">
    <location>
        <begin position="79"/>
        <end position="216"/>
    </location>
</feature>
<sequence>MKKFGALLMVYVLLLAISACSFSKDEEVMMDWHTSPKPQAIMPGNIAGKTIIRQYAYNDMENWRPYANQKCRVFYRRDIVLDLNYGDKDMSRGDIVYHVVPGSVRGYSLSRIVAFGDERVRIKEGQLYINGKVLDTFYGKFQHKGMSLKQYVDVHKRRERDKNEAHIMKMKKQCKVNMREIIVPQGHVFVVDDDWVNAYDSKQFGALPTEYIKGKVIGYIADKEQKRHKNIPL</sequence>
<dbReference type="EMBL" id="LGUG01000002">
    <property type="protein sequence ID" value="KON99302.1"/>
    <property type="molecule type" value="Genomic_DNA"/>
</dbReference>
<reference evidence="7 9" key="2">
    <citation type="submission" date="2016-10" db="EMBL/GenBank/DDBJ databases">
        <authorList>
            <person name="de Groot N.N."/>
        </authorList>
    </citation>
    <scope>NUCLEOTIDE SEQUENCE [LARGE SCALE GENOMIC DNA]</scope>
    <source>
        <strain evidence="7 9">DSM 2895</strain>
    </source>
</reference>
<gene>
    <name evidence="6" type="ORF">AF333_00785</name>
    <name evidence="7" type="ORF">SAMN04487909_105125</name>
</gene>
<feature type="signal peptide" evidence="4">
    <location>
        <begin position="1"/>
        <end position="23"/>
    </location>
</feature>
<evidence type="ECO:0000256" key="3">
    <source>
        <dbReference type="RuleBase" id="RU362042"/>
    </source>
</evidence>
<dbReference type="Proteomes" id="UP000037269">
    <property type="component" value="Unassembled WGS sequence"/>
</dbReference>
<keyword evidence="8" id="KW-1185">Reference proteome</keyword>
<dbReference type="NCBIfam" id="TIGR02227">
    <property type="entry name" value="sigpep_I_bact"/>
    <property type="match status" value="1"/>
</dbReference>
<dbReference type="GO" id="GO:0006465">
    <property type="term" value="P:signal peptide processing"/>
    <property type="evidence" value="ECO:0007669"/>
    <property type="project" value="InterPro"/>
</dbReference>
<dbReference type="GO" id="GO:0005886">
    <property type="term" value="C:plasma membrane"/>
    <property type="evidence" value="ECO:0007669"/>
    <property type="project" value="UniProtKB-SubCell"/>
</dbReference>
<evidence type="ECO:0000256" key="1">
    <source>
        <dbReference type="ARBA" id="ARBA00004401"/>
    </source>
</evidence>
<protein>
    <recommendedName>
        <fullName evidence="3">Signal peptidase I</fullName>
        <ecNumber evidence="3">3.4.21.89</ecNumber>
    </recommendedName>
</protein>
<evidence type="ECO:0000313" key="6">
    <source>
        <dbReference type="EMBL" id="KON99302.1"/>
    </source>
</evidence>
<comment type="subcellular location">
    <subcellularLocation>
        <location evidence="1">Cell membrane</location>
        <topology evidence="1">Single-pass type II membrane protein</topology>
    </subcellularLocation>
    <subcellularLocation>
        <location evidence="3">Membrane</location>
        <topology evidence="3">Single-pass type II membrane protein</topology>
    </subcellularLocation>
</comment>
<dbReference type="Proteomes" id="UP000182836">
    <property type="component" value="Unassembled WGS sequence"/>
</dbReference>
<evidence type="ECO:0000313" key="9">
    <source>
        <dbReference type="Proteomes" id="UP000182836"/>
    </source>
</evidence>
<dbReference type="GO" id="GO:0009003">
    <property type="term" value="F:signal peptidase activity"/>
    <property type="evidence" value="ECO:0007669"/>
    <property type="project" value="UniProtKB-EC"/>
</dbReference>
<accession>A0A0D1WK45</accession>
<evidence type="ECO:0000256" key="4">
    <source>
        <dbReference type="SAM" id="SignalP"/>
    </source>
</evidence>
<dbReference type="InterPro" id="IPR000223">
    <property type="entry name" value="Pept_S26A_signal_pept_1"/>
</dbReference>
<evidence type="ECO:0000313" key="8">
    <source>
        <dbReference type="Proteomes" id="UP000037269"/>
    </source>
</evidence>
<keyword evidence="3" id="KW-0378">Hydrolase</keyword>
<comment type="similarity">
    <text evidence="2 3">Belongs to the peptidase S26 family.</text>
</comment>
<keyword evidence="3" id="KW-0645">Protease</keyword>
<dbReference type="GO" id="GO:0004252">
    <property type="term" value="F:serine-type endopeptidase activity"/>
    <property type="evidence" value="ECO:0007669"/>
    <property type="project" value="InterPro"/>
</dbReference>
<dbReference type="Pfam" id="PF10502">
    <property type="entry name" value="Peptidase_S26"/>
    <property type="match status" value="1"/>
</dbReference>
<dbReference type="SUPFAM" id="SSF51306">
    <property type="entry name" value="LexA/Signal peptidase"/>
    <property type="match status" value="1"/>
</dbReference>
<evidence type="ECO:0000259" key="5">
    <source>
        <dbReference type="Pfam" id="PF10502"/>
    </source>
</evidence>
<dbReference type="InterPro" id="IPR019533">
    <property type="entry name" value="Peptidase_S26"/>
</dbReference>
<dbReference type="EC" id="3.4.21.89" evidence="3"/>
<dbReference type="PATRIC" id="fig|47500.12.peg.1374"/>
<dbReference type="PANTHER" id="PTHR43390:SF1">
    <property type="entry name" value="CHLOROPLAST PROCESSING PEPTIDASE"/>
    <property type="match status" value="1"/>
</dbReference>
<feature type="chain" id="PRO_5038208505" description="Signal peptidase I" evidence="4">
    <location>
        <begin position="24"/>
        <end position="233"/>
    </location>
</feature>
<keyword evidence="4" id="KW-0732">Signal</keyword>
<dbReference type="AlphaFoldDB" id="A0A0D1WK45"/>
<dbReference type="InterPro" id="IPR036286">
    <property type="entry name" value="LexA/Signal_pep-like_sf"/>
</dbReference>
<dbReference type="EMBL" id="FNED01000005">
    <property type="protein sequence ID" value="SDI56626.1"/>
    <property type="molecule type" value="Genomic_DNA"/>
</dbReference>
<dbReference type="OrthoDB" id="2427065at2"/>
<name>A0A0D1WK45_ANEMI</name>
<dbReference type="PROSITE" id="PS51257">
    <property type="entry name" value="PROKAR_LIPOPROTEIN"/>
    <property type="match status" value="1"/>
</dbReference>
<reference evidence="6 8" key="1">
    <citation type="submission" date="2015-07" db="EMBL/GenBank/DDBJ databases">
        <title>Fjat-14205 dsm 2895.</title>
        <authorList>
            <person name="Liu B."/>
            <person name="Wang J."/>
            <person name="Zhu Y."/>
            <person name="Liu G."/>
            <person name="Chen Q."/>
            <person name="Chen Z."/>
            <person name="Lan J."/>
            <person name="Che J."/>
            <person name="Ge C."/>
            <person name="Shi H."/>
            <person name="Pan Z."/>
            <person name="Liu X."/>
        </authorList>
    </citation>
    <scope>NUCLEOTIDE SEQUENCE [LARGE SCALE GENOMIC DNA]</scope>
    <source>
        <strain evidence="6 8">DSM 2895</strain>
    </source>
</reference>
<proteinExistence type="inferred from homology"/>
<organism evidence="6 8">
    <name type="scientific">Aneurinibacillus migulanus</name>
    <name type="common">Bacillus migulanus</name>
    <dbReference type="NCBI Taxonomy" id="47500"/>
    <lineage>
        <taxon>Bacteria</taxon>
        <taxon>Bacillati</taxon>
        <taxon>Bacillota</taxon>
        <taxon>Bacilli</taxon>
        <taxon>Bacillales</taxon>
        <taxon>Paenibacillaceae</taxon>
        <taxon>Aneurinibacillus group</taxon>
        <taxon>Aneurinibacillus</taxon>
    </lineage>
</organism>
<evidence type="ECO:0000256" key="2">
    <source>
        <dbReference type="ARBA" id="ARBA00009370"/>
    </source>
</evidence>
<dbReference type="GeneID" id="42303750"/>
<dbReference type="STRING" id="47500.AF333_00785"/>
<dbReference type="Gene3D" id="2.10.109.10">
    <property type="entry name" value="Umud Fragment, subunit A"/>
    <property type="match status" value="1"/>
</dbReference>